<sequence length="100" mass="10854">MPILLQKKAHNEATSLSSPSFIMRVPGPPCRAEMILDTGETTPYCSTTTTPMLYGRGFKMGPYLGESSNNKCTSILIYLFVHSSIFPIPGPAPNPCCLSK</sequence>
<gene>
    <name evidence="1" type="ORF">FVEG_16053</name>
</gene>
<name>W7MHJ1_GIBM7</name>
<dbReference type="GeneID" id="30072929"/>
<evidence type="ECO:0000313" key="1">
    <source>
        <dbReference type="EMBL" id="EWG47000.1"/>
    </source>
</evidence>
<dbReference type="AlphaFoldDB" id="W7MHJ1"/>
<reference evidence="1 2" key="1">
    <citation type="journal article" date="2010" name="Nature">
        <title>Comparative genomics reveals mobile pathogenicity chromosomes in Fusarium.</title>
        <authorList>
            <person name="Ma L.J."/>
            <person name="van der Does H.C."/>
            <person name="Borkovich K.A."/>
            <person name="Coleman J.J."/>
            <person name="Daboussi M.J."/>
            <person name="Di Pietro A."/>
            <person name="Dufresne M."/>
            <person name="Freitag M."/>
            <person name="Grabherr M."/>
            <person name="Henrissat B."/>
            <person name="Houterman P.M."/>
            <person name="Kang S."/>
            <person name="Shim W.B."/>
            <person name="Woloshuk C."/>
            <person name="Xie X."/>
            <person name="Xu J.R."/>
            <person name="Antoniw J."/>
            <person name="Baker S.E."/>
            <person name="Bluhm B.H."/>
            <person name="Breakspear A."/>
            <person name="Brown D.W."/>
            <person name="Butchko R.A."/>
            <person name="Chapman S."/>
            <person name="Coulson R."/>
            <person name="Coutinho P.M."/>
            <person name="Danchin E.G."/>
            <person name="Diener A."/>
            <person name="Gale L.R."/>
            <person name="Gardiner D.M."/>
            <person name="Goff S."/>
            <person name="Hammond-Kosack K.E."/>
            <person name="Hilburn K."/>
            <person name="Hua-Van A."/>
            <person name="Jonkers W."/>
            <person name="Kazan K."/>
            <person name="Kodira C.D."/>
            <person name="Koehrsen M."/>
            <person name="Kumar L."/>
            <person name="Lee Y.H."/>
            <person name="Li L."/>
            <person name="Manners J.M."/>
            <person name="Miranda-Saavedra D."/>
            <person name="Mukherjee M."/>
            <person name="Park G."/>
            <person name="Park J."/>
            <person name="Park S.Y."/>
            <person name="Proctor R.H."/>
            <person name="Regev A."/>
            <person name="Ruiz-Roldan M.C."/>
            <person name="Sain D."/>
            <person name="Sakthikumar S."/>
            <person name="Sykes S."/>
            <person name="Schwartz D.C."/>
            <person name="Turgeon B.G."/>
            <person name="Wapinski I."/>
            <person name="Yoder O."/>
            <person name="Young S."/>
            <person name="Zeng Q."/>
            <person name="Zhou S."/>
            <person name="Galagan J."/>
            <person name="Cuomo C.A."/>
            <person name="Kistler H.C."/>
            <person name="Rep M."/>
        </authorList>
    </citation>
    <scope>NUCLEOTIDE SEQUENCE [LARGE SCALE GENOMIC DNA]</scope>
    <source>
        <strain evidence="2">M3125 / FGSC 7600</strain>
    </source>
</reference>
<dbReference type="EMBL" id="DS022250">
    <property type="protein sequence ID" value="EWG47000.1"/>
    <property type="molecule type" value="Genomic_DNA"/>
</dbReference>
<dbReference type="RefSeq" id="XP_018753191.1">
    <property type="nucleotide sequence ID" value="XM_018905290.1"/>
</dbReference>
<evidence type="ECO:0000313" key="2">
    <source>
        <dbReference type="Proteomes" id="UP000009096"/>
    </source>
</evidence>
<dbReference type="EMBL" id="CM000585">
    <property type="protein sequence ID" value="EWG47000.1"/>
    <property type="molecule type" value="Genomic_DNA"/>
</dbReference>
<dbReference type="Proteomes" id="UP000009096">
    <property type="component" value="Chromosome 8"/>
</dbReference>
<protein>
    <submittedName>
        <fullName evidence="1">Uncharacterized protein</fullName>
    </submittedName>
</protein>
<dbReference type="KEGG" id="fvr:FVEG_16053"/>
<accession>W7MHJ1</accession>
<proteinExistence type="predicted"/>
<organism evidence="1 2">
    <name type="scientific">Gibberella moniliformis (strain M3125 / FGSC 7600)</name>
    <name type="common">Maize ear and stalk rot fungus</name>
    <name type="synonym">Fusarium verticillioides</name>
    <dbReference type="NCBI Taxonomy" id="334819"/>
    <lineage>
        <taxon>Eukaryota</taxon>
        <taxon>Fungi</taxon>
        <taxon>Dikarya</taxon>
        <taxon>Ascomycota</taxon>
        <taxon>Pezizomycotina</taxon>
        <taxon>Sordariomycetes</taxon>
        <taxon>Hypocreomycetidae</taxon>
        <taxon>Hypocreales</taxon>
        <taxon>Nectriaceae</taxon>
        <taxon>Fusarium</taxon>
        <taxon>Fusarium fujikuroi species complex</taxon>
    </lineage>
</organism>
<keyword evidence="2" id="KW-1185">Reference proteome</keyword>
<dbReference type="VEuPathDB" id="FungiDB:FVEG_16053"/>